<dbReference type="EMBL" id="VOLT01000001">
    <property type="protein sequence ID" value="TWX72052.1"/>
    <property type="molecule type" value="Genomic_DNA"/>
</dbReference>
<protein>
    <recommendedName>
        <fullName evidence="3">SnoaL-like domain-containing protein</fullName>
    </recommendedName>
</protein>
<keyword evidence="2" id="KW-1185">Reference proteome</keyword>
<evidence type="ECO:0000313" key="1">
    <source>
        <dbReference type="EMBL" id="TWX72052.1"/>
    </source>
</evidence>
<dbReference type="AlphaFoldDB" id="A0A5C6QTK9"/>
<dbReference type="SUPFAM" id="SSF54427">
    <property type="entry name" value="NTF2-like"/>
    <property type="match status" value="2"/>
</dbReference>
<sequence>MLSNKDKIRKLLKGIETGDPDAALVVNENKYIQHNPHTKEGNIGLAELFKQIAKTGPRVNMIRVFEDEDFVFAHMEYHFSSLKVAFEVFRFEDGFAVEHWDNMQPMQEVNASGRSMLDGSVISEDHDLTEFNRNRITLFVNEILIKRNLDLLTDFISNDNFIQHSPLLADGISALRSALSDISEEKYKISYSRIHRVLAEGNFVLSISEGLLDGKHCSFYDLFRVAQGKVVEHWDTVEAIPSRTEWKNENGKF</sequence>
<comment type="caution">
    <text evidence="1">The sequence shown here is derived from an EMBL/GenBank/DDBJ whole genome shotgun (WGS) entry which is preliminary data.</text>
</comment>
<reference evidence="1 2" key="1">
    <citation type="submission" date="2019-07" db="EMBL/GenBank/DDBJ databases">
        <title>Genomes of sea-ice associated Colwellia species.</title>
        <authorList>
            <person name="Bowman J.P."/>
        </authorList>
    </citation>
    <scope>NUCLEOTIDE SEQUENCE [LARGE SCALE GENOMIC DNA]</scope>
    <source>
        <strain evidence="1 2">ACAM 459</strain>
    </source>
</reference>
<evidence type="ECO:0000313" key="2">
    <source>
        <dbReference type="Proteomes" id="UP000321822"/>
    </source>
</evidence>
<organism evidence="1 2">
    <name type="scientific">Colwellia demingiae</name>
    <dbReference type="NCBI Taxonomy" id="89401"/>
    <lineage>
        <taxon>Bacteria</taxon>
        <taxon>Pseudomonadati</taxon>
        <taxon>Pseudomonadota</taxon>
        <taxon>Gammaproteobacteria</taxon>
        <taxon>Alteromonadales</taxon>
        <taxon>Colwelliaceae</taxon>
        <taxon>Colwellia</taxon>
    </lineage>
</organism>
<dbReference type="OrthoDB" id="9812089at2"/>
<dbReference type="InterPro" id="IPR032710">
    <property type="entry name" value="NTF2-like_dom_sf"/>
</dbReference>
<gene>
    <name evidence="1" type="ORF">ESZ36_02130</name>
</gene>
<dbReference type="Gene3D" id="3.10.450.50">
    <property type="match status" value="2"/>
</dbReference>
<name>A0A5C6QTK9_9GAMM</name>
<proteinExistence type="predicted"/>
<evidence type="ECO:0008006" key="3">
    <source>
        <dbReference type="Google" id="ProtNLM"/>
    </source>
</evidence>
<dbReference type="Proteomes" id="UP000321822">
    <property type="component" value="Unassembled WGS sequence"/>
</dbReference>
<accession>A0A5C6QTK9</accession>